<feature type="transmembrane region" description="Helical" evidence="6">
    <location>
        <begin position="114"/>
        <end position="131"/>
    </location>
</feature>
<organism evidence="8 9">
    <name type="scientific">Roseburia inulinivorans</name>
    <dbReference type="NCBI Taxonomy" id="360807"/>
    <lineage>
        <taxon>Bacteria</taxon>
        <taxon>Bacillati</taxon>
        <taxon>Bacillota</taxon>
        <taxon>Clostridia</taxon>
        <taxon>Lachnospirales</taxon>
        <taxon>Lachnospiraceae</taxon>
        <taxon>Roseburia</taxon>
    </lineage>
</organism>
<evidence type="ECO:0000313" key="9">
    <source>
        <dbReference type="Proteomes" id="UP000049828"/>
    </source>
</evidence>
<dbReference type="Proteomes" id="UP000049828">
    <property type="component" value="Unassembled WGS sequence"/>
</dbReference>
<dbReference type="RefSeq" id="WP_021923476.1">
    <property type="nucleotide sequence ID" value="NZ_CVRS01000059.1"/>
</dbReference>
<evidence type="ECO:0000256" key="6">
    <source>
        <dbReference type="SAM" id="Phobius"/>
    </source>
</evidence>
<dbReference type="OrthoDB" id="361483at2"/>
<feature type="transmembrane region" description="Helical" evidence="6">
    <location>
        <begin position="12"/>
        <end position="33"/>
    </location>
</feature>
<evidence type="ECO:0000259" key="7">
    <source>
        <dbReference type="Pfam" id="PF04138"/>
    </source>
</evidence>
<dbReference type="GO" id="GO:0000271">
    <property type="term" value="P:polysaccharide biosynthetic process"/>
    <property type="evidence" value="ECO:0007669"/>
    <property type="project" value="InterPro"/>
</dbReference>
<evidence type="ECO:0000256" key="1">
    <source>
        <dbReference type="ARBA" id="ARBA00004141"/>
    </source>
</evidence>
<reference evidence="9" key="1">
    <citation type="submission" date="2015-05" db="EMBL/GenBank/DDBJ databases">
        <authorList>
            <consortium name="Pathogen Informatics"/>
        </authorList>
    </citation>
    <scope>NUCLEOTIDE SEQUENCE [LARGE SCALE GENOMIC DNA]</scope>
    <source>
        <strain evidence="9">L1-83</strain>
    </source>
</reference>
<dbReference type="AlphaFoldDB" id="A0A0M6WGU6"/>
<feature type="domain" description="GtrA/DPMS transmembrane" evidence="7">
    <location>
        <begin position="15"/>
        <end position="137"/>
    </location>
</feature>
<keyword evidence="9" id="KW-1185">Reference proteome</keyword>
<dbReference type="InterPro" id="IPR051401">
    <property type="entry name" value="GtrA_CellWall_Glycosyl"/>
</dbReference>
<evidence type="ECO:0000256" key="5">
    <source>
        <dbReference type="ARBA" id="ARBA00023136"/>
    </source>
</evidence>
<keyword evidence="4 6" id="KW-1133">Transmembrane helix</keyword>
<dbReference type="GO" id="GO:0005886">
    <property type="term" value="C:plasma membrane"/>
    <property type="evidence" value="ECO:0007669"/>
    <property type="project" value="TreeGrafter"/>
</dbReference>
<protein>
    <submittedName>
        <fullName evidence="8">Teichoic acid glycosylation protein</fullName>
    </submittedName>
</protein>
<evidence type="ECO:0000313" key="8">
    <source>
        <dbReference type="EMBL" id="CRL35012.1"/>
    </source>
</evidence>
<gene>
    <name evidence="8" type="ORF">RIL183_15831</name>
</gene>
<dbReference type="InterPro" id="IPR007267">
    <property type="entry name" value="GtrA_DPMS_TM"/>
</dbReference>
<dbReference type="EMBL" id="CVRS01000059">
    <property type="protein sequence ID" value="CRL35012.1"/>
    <property type="molecule type" value="Genomic_DNA"/>
</dbReference>
<dbReference type="PANTHER" id="PTHR38459:SF5">
    <property type="entry name" value="CELL WALL TEICHOIC ACID GLYCOSYLATION PROTEIN GTCA"/>
    <property type="match status" value="1"/>
</dbReference>
<sequence>MIGKLIKKYKEIIMYLIFGVLTTLVNWFCYAFLTKSGMEMNISNCIAWLVAVLFAFITNKVFVFESKNMEMRFVCRELIKFVGARLATGAIEILGLPLLYYIGMKQSLFGVEGFMAKIVVSVVVVLLNYVFSKLFIFRIKKEN</sequence>
<accession>A0A0M6WGU6</accession>
<keyword evidence="3 6" id="KW-0812">Transmembrane</keyword>
<keyword evidence="5 6" id="KW-0472">Membrane</keyword>
<dbReference type="PANTHER" id="PTHR38459">
    <property type="entry name" value="PROPHAGE BACTOPRENOL-LINKED GLUCOSE TRANSLOCASE HOMOLOG"/>
    <property type="match status" value="1"/>
</dbReference>
<evidence type="ECO:0000256" key="2">
    <source>
        <dbReference type="ARBA" id="ARBA00009399"/>
    </source>
</evidence>
<feature type="transmembrane region" description="Helical" evidence="6">
    <location>
        <begin position="84"/>
        <end position="102"/>
    </location>
</feature>
<dbReference type="Pfam" id="PF04138">
    <property type="entry name" value="GtrA_DPMS_TM"/>
    <property type="match status" value="1"/>
</dbReference>
<name>A0A0M6WGU6_9FIRM</name>
<comment type="subcellular location">
    <subcellularLocation>
        <location evidence="1">Membrane</location>
        <topology evidence="1">Multi-pass membrane protein</topology>
    </subcellularLocation>
</comment>
<feature type="transmembrane region" description="Helical" evidence="6">
    <location>
        <begin position="45"/>
        <end position="63"/>
    </location>
</feature>
<evidence type="ECO:0000256" key="3">
    <source>
        <dbReference type="ARBA" id="ARBA00022692"/>
    </source>
</evidence>
<proteinExistence type="inferred from homology"/>
<evidence type="ECO:0000256" key="4">
    <source>
        <dbReference type="ARBA" id="ARBA00022989"/>
    </source>
</evidence>
<comment type="similarity">
    <text evidence="2">Belongs to the GtrA family.</text>
</comment>